<evidence type="ECO:0000259" key="7">
    <source>
        <dbReference type="Pfam" id="PF21252"/>
    </source>
</evidence>
<keyword evidence="5" id="KW-0326">Glycosidase</keyword>
<evidence type="ECO:0000256" key="5">
    <source>
        <dbReference type="ARBA" id="ARBA00023295"/>
    </source>
</evidence>
<feature type="domain" description="Glycosyl hydrolase 109 C-terminal" evidence="7">
    <location>
        <begin position="192"/>
        <end position="350"/>
    </location>
</feature>
<keyword evidence="3" id="KW-0378">Hydrolase</keyword>
<dbReference type="GO" id="GO:0000166">
    <property type="term" value="F:nucleotide binding"/>
    <property type="evidence" value="ECO:0007669"/>
    <property type="project" value="InterPro"/>
</dbReference>
<dbReference type="EMBL" id="FQUS01000025">
    <property type="protein sequence ID" value="SHG33294.1"/>
    <property type="molecule type" value="Genomic_DNA"/>
</dbReference>
<organism evidence="8 9">
    <name type="scientific">Fodinibius roseus</name>
    <dbReference type="NCBI Taxonomy" id="1194090"/>
    <lineage>
        <taxon>Bacteria</taxon>
        <taxon>Pseudomonadati</taxon>
        <taxon>Balneolota</taxon>
        <taxon>Balneolia</taxon>
        <taxon>Balneolales</taxon>
        <taxon>Balneolaceae</taxon>
        <taxon>Fodinibius</taxon>
    </lineage>
</organism>
<dbReference type="PANTHER" id="PTHR43818">
    <property type="entry name" value="BCDNA.GH03377"/>
    <property type="match status" value="1"/>
</dbReference>
<keyword evidence="4" id="KW-0520">NAD</keyword>
<accession>A0A1M5IYB0</accession>
<dbReference type="RefSeq" id="WP_073067610.1">
    <property type="nucleotide sequence ID" value="NZ_FQUS01000025.1"/>
</dbReference>
<dbReference type="Pfam" id="PF21252">
    <property type="entry name" value="Glyco_hydro_109_C"/>
    <property type="match status" value="1"/>
</dbReference>
<feature type="domain" description="Gfo/Idh/MocA-like oxidoreductase N-terminal" evidence="6">
    <location>
        <begin position="53"/>
        <end position="177"/>
    </location>
</feature>
<dbReference type="AlphaFoldDB" id="A0A1M5IYB0"/>
<dbReference type="STRING" id="1194090.SAMN05443144_12512"/>
<evidence type="ECO:0000313" key="9">
    <source>
        <dbReference type="Proteomes" id="UP000184041"/>
    </source>
</evidence>
<dbReference type="InterPro" id="IPR036291">
    <property type="entry name" value="NAD(P)-bd_dom_sf"/>
</dbReference>
<protein>
    <submittedName>
        <fullName evidence="8">Tat (Twin-arginine translocation) pathway signal sequence</fullName>
    </submittedName>
</protein>
<proteinExistence type="inferred from homology"/>
<dbReference type="Gene3D" id="3.40.50.720">
    <property type="entry name" value="NAD(P)-binding Rossmann-like Domain"/>
    <property type="match status" value="1"/>
</dbReference>
<comment type="similarity">
    <text evidence="2">Belongs to the Gfo/Idh/MocA family. Glycosyl hydrolase 109 subfamily.</text>
</comment>
<dbReference type="Proteomes" id="UP000184041">
    <property type="component" value="Unassembled WGS sequence"/>
</dbReference>
<evidence type="ECO:0000256" key="4">
    <source>
        <dbReference type="ARBA" id="ARBA00023027"/>
    </source>
</evidence>
<reference evidence="8 9" key="1">
    <citation type="submission" date="2016-11" db="EMBL/GenBank/DDBJ databases">
        <authorList>
            <person name="Jaros S."/>
            <person name="Januszkiewicz K."/>
            <person name="Wedrychowicz H."/>
        </authorList>
    </citation>
    <scope>NUCLEOTIDE SEQUENCE [LARGE SCALE GENOMIC DNA]</scope>
    <source>
        <strain evidence="8 9">DSM 21986</strain>
    </source>
</reference>
<dbReference type="InterPro" id="IPR006311">
    <property type="entry name" value="TAT_signal"/>
</dbReference>
<keyword evidence="9" id="KW-1185">Reference proteome</keyword>
<dbReference type="Gene3D" id="3.30.360.10">
    <property type="entry name" value="Dihydrodipicolinate Reductase, domain 2"/>
    <property type="match status" value="1"/>
</dbReference>
<gene>
    <name evidence="8" type="ORF">SAMN05443144_12512</name>
</gene>
<dbReference type="InterPro" id="IPR019546">
    <property type="entry name" value="TAT_signal_bac_arc"/>
</dbReference>
<dbReference type="PANTHER" id="PTHR43818:SF1">
    <property type="entry name" value="GLYCOSYL HYDROLASE FAMILY 109 PROTEIN"/>
    <property type="match status" value="1"/>
</dbReference>
<sequence>MGNNRRDFLKQAGLAGAGMMMGGSAAGRQTPFKQSREQTFNMHGYAAPPLETVRVGLVGIGARGSGTVERLAVIEGVEIKALCDLYADRVSDAIDSIREFSDHDPDAYSGSEDAWKQLCEREDIDLVYTATPWELHAPIAVYAMEQGKHVFTELPVATTIEDCWKVVETSERTRRHCYMEGGDCHDGIAAVLLNMARQGFFGELVHGEGHYIHDRVSDTEGRWVRDEDNHNWFGYRPWRLKENVNRNGNLYPGHGLGPLAQMMDLNYGDQMDYMVSISSRDFTMADKMEELSEMDDYYEAYEGLEFRGNMNTSIIRTKRGRTIMLQHDISTPRPGRRFHLISGDQGIFEARPPRIATGHEGWLPEEEFESLVEEYTPPITRMFEQKVRAAGGRRGERSYERVTASDWRLIDCLRNGLPLNKDVYDAALWSCITPLSEWSVAREGNTVKVPDFTGGSWKTNERGMDLSVAEGGTTNLI</sequence>
<dbReference type="PROSITE" id="PS51318">
    <property type="entry name" value="TAT"/>
    <property type="match status" value="1"/>
</dbReference>
<evidence type="ECO:0000256" key="1">
    <source>
        <dbReference type="ARBA" id="ARBA00001911"/>
    </source>
</evidence>
<dbReference type="InterPro" id="IPR049303">
    <property type="entry name" value="Glyco_hydro_109_C"/>
</dbReference>
<name>A0A1M5IYB0_9BACT</name>
<evidence type="ECO:0000313" key="8">
    <source>
        <dbReference type="EMBL" id="SHG33294.1"/>
    </source>
</evidence>
<evidence type="ECO:0000256" key="2">
    <source>
        <dbReference type="ARBA" id="ARBA00009329"/>
    </source>
</evidence>
<dbReference type="InterPro" id="IPR000683">
    <property type="entry name" value="Gfo/Idh/MocA-like_OxRdtase_N"/>
</dbReference>
<evidence type="ECO:0000259" key="6">
    <source>
        <dbReference type="Pfam" id="PF01408"/>
    </source>
</evidence>
<dbReference type="SUPFAM" id="SSF51735">
    <property type="entry name" value="NAD(P)-binding Rossmann-fold domains"/>
    <property type="match status" value="1"/>
</dbReference>
<dbReference type="NCBIfam" id="TIGR01409">
    <property type="entry name" value="TAT_signal_seq"/>
    <property type="match status" value="1"/>
</dbReference>
<comment type="cofactor">
    <cofactor evidence="1">
        <name>NAD(+)</name>
        <dbReference type="ChEBI" id="CHEBI:57540"/>
    </cofactor>
</comment>
<dbReference type="InterPro" id="IPR050463">
    <property type="entry name" value="Gfo/Idh/MocA_oxidrdct_glycsds"/>
</dbReference>
<evidence type="ECO:0000256" key="3">
    <source>
        <dbReference type="ARBA" id="ARBA00022801"/>
    </source>
</evidence>
<dbReference type="Pfam" id="PF01408">
    <property type="entry name" value="GFO_IDH_MocA"/>
    <property type="match status" value="1"/>
</dbReference>
<dbReference type="GO" id="GO:0016798">
    <property type="term" value="F:hydrolase activity, acting on glycosyl bonds"/>
    <property type="evidence" value="ECO:0007669"/>
    <property type="project" value="UniProtKB-KW"/>
</dbReference>
<dbReference type="OrthoDB" id="832250at2"/>